<dbReference type="InterPro" id="IPR003879">
    <property type="entry name" value="Butyrophylin_SPRY"/>
</dbReference>
<dbReference type="PANTHER" id="PTHR25465:SF5">
    <property type="entry name" value="E3 UBIQUITIN_ISG15 LIGASE TRIM25-RELATED"/>
    <property type="match status" value="1"/>
</dbReference>
<evidence type="ECO:0000256" key="3">
    <source>
        <dbReference type="ARBA" id="ARBA00022771"/>
    </source>
</evidence>
<keyword evidence="4" id="KW-0862">Zinc</keyword>
<dbReference type="InterPro" id="IPR058030">
    <property type="entry name" value="TRIM8/14/16/25/29/45/65_CC"/>
</dbReference>
<dbReference type="SMART" id="SM00449">
    <property type="entry name" value="SPRY"/>
    <property type="match status" value="1"/>
</dbReference>
<dbReference type="GO" id="GO:0008270">
    <property type="term" value="F:zinc ion binding"/>
    <property type="evidence" value="ECO:0007669"/>
    <property type="project" value="UniProtKB-KW"/>
</dbReference>
<dbReference type="InterPro" id="IPR013083">
    <property type="entry name" value="Znf_RING/FYVE/PHD"/>
</dbReference>
<dbReference type="Pfam" id="PF13765">
    <property type="entry name" value="PRY"/>
    <property type="match status" value="1"/>
</dbReference>
<dbReference type="CDD" id="cd19769">
    <property type="entry name" value="Bbox2_TRIM16-like"/>
    <property type="match status" value="1"/>
</dbReference>
<dbReference type="Proteomes" id="UP000515152">
    <property type="component" value="Chromosome 21"/>
</dbReference>
<dbReference type="InterPro" id="IPR003877">
    <property type="entry name" value="SPRY_dom"/>
</dbReference>
<keyword evidence="7" id="KW-0175">Coiled coil</keyword>
<feature type="domain" description="B box-type" evidence="9">
    <location>
        <begin position="204"/>
        <end position="244"/>
    </location>
</feature>
<reference evidence="12" key="1">
    <citation type="submission" date="2025-08" db="UniProtKB">
        <authorList>
            <consortium name="RefSeq"/>
        </authorList>
    </citation>
    <scope>IDENTIFICATION</scope>
</reference>
<dbReference type="InterPro" id="IPR001841">
    <property type="entry name" value="Znf_RING"/>
</dbReference>
<keyword evidence="3 6" id="KW-0863">Zinc-finger</keyword>
<evidence type="ECO:0000256" key="6">
    <source>
        <dbReference type="PROSITE-ProRule" id="PRU00024"/>
    </source>
</evidence>
<dbReference type="KEGG" id="char:105911689"/>
<evidence type="ECO:0000256" key="5">
    <source>
        <dbReference type="ARBA" id="ARBA00022859"/>
    </source>
</evidence>
<dbReference type="Gene3D" id="2.60.120.920">
    <property type="match status" value="1"/>
</dbReference>
<evidence type="ECO:0000256" key="7">
    <source>
        <dbReference type="SAM" id="Coils"/>
    </source>
</evidence>
<dbReference type="SMART" id="SM00336">
    <property type="entry name" value="BBOX"/>
    <property type="match status" value="1"/>
</dbReference>
<evidence type="ECO:0000256" key="2">
    <source>
        <dbReference type="ARBA" id="ARBA00022723"/>
    </source>
</evidence>
<dbReference type="SUPFAM" id="SSF49899">
    <property type="entry name" value="Concanavalin A-like lectins/glucanases"/>
    <property type="match status" value="1"/>
</dbReference>
<dbReference type="PROSITE" id="PS50119">
    <property type="entry name" value="ZF_BBOX"/>
    <property type="match status" value="1"/>
</dbReference>
<evidence type="ECO:0000313" key="11">
    <source>
        <dbReference type="Proteomes" id="UP000515152"/>
    </source>
</evidence>
<proteinExistence type="predicted"/>
<dbReference type="Gene3D" id="3.30.160.60">
    <property type="entry name" value="Classic Zinc Finger"/>
    <property type="match status" value="1"/>
</dbReference>
<dbReference type="PROSITE" id="PS00518">
    <property type="entry name" value="ZF_RING_1"/>
    <property type="match status" value="1"/>
</dbReference>
<evidence type="ECO:0000256" key="4">
    <source>
        <dbReference type="ARBA" id="ARBA00022833"/>
    </source>
</evidence>
<dbReference type="AlphaFoldDB" id="A0A6P3WDM1"/>
<name>A0A6P3WDM1_CLUHA</name>
<evidence type="ECO:0000256" key="1">
    <source>
        <dbReference type="ARBA" id="ARBA00022588"/>
    </source>
</evidence>
<dbReference type="InterPro" id="IPR013320">
    <property type="entry name" value="ConA-like_dom_sf"/>
</dbReference>
<evidence type="ECO:0000259" key="9">
    <source>
        <dbReference type="PROSITE" id="PS50119"/>
    </source>
</evidence>
<dbReference type="Pfam" id="PF00622">
    <property type="entry name" value="SPRY"/>
    <property type="match status" value="1"/>
</dbReference>
<evidence type="ECO:0000313" key="12">
    <source>
        <dbReference type="RefSeq" id="XP_012695974.2"/>
    </source>
</evidence>
<dbReference type="GO" id="GO:0005737">
    <property type="term" value="C:cytoplasm"/>
    <property type="evidence" value="ECO:0007669"/>
    <property type="project" value="UniProtKB-ARBA"/>
</dbReference>
<dbReference type="InterPro" id="IPR043136">
    <property type="entry name" value="B30.2/SPRY_sf"/>
</dbReference>
<dbReference type="Pfam" id="PF25600">
    <property type="entry name" value="TRIM_CC"/>
    <property type="match status" value="1"/>
</dbReference>
<dbReference type="InterPro" id="IPR001870">
    <property type="entry name" value="B30.2/SPRY"/>
</dbReference>
<dbReference type="OrthoDB" id="8821439at2759"/>
<sequence>MTCHNPPCPAFHISPLTLPGGSSPRLWLSSTSLETKLSHISSCMLEVASVRHKLRKMAEAFEKDQDPFRCSVCLDPLRDPVTIPCGHSYCMSCIRGCWDQEDQKGDYSCPQCRERFSPRPALRKSTMLAELMDKMKTTGIQAAPSAPCYAGPGDVECDLCSERKLKAVKSCLVCLISLCQTHVKPHYNIPALKNHKLVPAFTDLQQKICSQHNKLIEVFCCTDQKCICMLCTMDEHKGHDTVSAAAERKEREKQLGRTKEEFLQRIQERETELRELREAVASYKHSAQEVEEHSYRIFTELLQSIERRRSEVKEQIRAQQKAALKEAEDILEKLEQEIAELRRRNAQLEELSCEEDPVHFIQSFQALQPFVSKTSPGITLNTQLPFEDLTESLSALKNKVEELCKQDMMKISGEVTTTEIILTQEPQTREEFLKYSCQLTLDPNTAHRSLSLSEGNRKVTVGKKQPYPDHPDRFKKYHQVLCEQGFCGRFYWEVEMSLENNTAVEIAVAYKGITGENESEFGMGNDESWCLGCNTVKCAFYHNDDETFISITPMSRIGVYVDHRAGTLSFYNVSDTMTLLHKEQKTFTAPLYPGFSVDDGASVKMCSE</sequence>
<dbReference type="PROSITE" id="PS50188">
    <property type="entry name" value="B302_SPRY"/>
    <property type="match status" value="1"/>
</dbReference>
<keyword evidence="5" id="KW-0391">Immunity</keyword>
<keyword evidence="1" id="KW-0399">Innate immunity</keyword>
<dbReference type="Pfam" id="PF00643">
    <property type="entry name" value="zf-B_box"/>
    <property type="match status" value="1"/>
</dbReference>
<dbReference type="PRINTS" id="PR01407">
    <property type="entry name" value="BUTYPHLNCDUF"/>
</dbReference>
<keyword evidence="2" id="KW-0479">Metal-binding</keyword>
<organism evidence="11 12">
    <name type="scientific">Clupea harengus</name>
    <name type="common">Atlantic herring</name>
    <dbReference type="NCBI Taxonomy" id="7950"/>
    <lineage>
        <taxon>Eukaryota</taxon>
        <taxon>Metazoa</taxon>
        <taxon>Chordata</taxon>
        <taxon>Craniata</taxon>
        <taxon>Vertebrata</taxon>
        <taxon>Euteleostomi</taxon>
        <taxon>Actinopterygii</taxon>
        <taxon>Neopterygii</taxon>
        <taxon>Teleostei</taxon>
        <taxon>Clupei</taxon>
        <taxon>Clupeiformes</taxon>
        <taxon>Clupeoidei</taxon>
        <taxon>Clupeidae</taxon>
        <taxon>Clupea</taxon>
    </lineage>
</organism>
<keyword evidence="11" id="KW-1185">Reference proteome</keyword>
<dbReference type="GeneID" id="105911689"/>
<dbReference type="InterPro" id="IPR051051">
    <property type="entry name" value="E3_ubiq-ligase_TRIM/RNF"/>
</dbReference>
<dbReference type="Gene3D" id="3.30.40.10">
    <property type="entry name" value="Zinc/RING finger domain, C3HC4 (zinc finger)"/>
    <property type="match status" value="1"/>
</dbReference>
<dbReference type="CDD" id="cd16040">
    <property type="entry name" value="SPRY_PRY_SNTX"/>
    <property type="match status" value="1"/>
</dbReference>
<dbReference type="GO" id="GO:0045087">
    <property type="term" value="P:innate immune response"/>
    <property type="evidence" value="ECO:0007669"/>
    <property type="project" value="UniProtKB-KW"/>
</dbReference>
<accession>A0A6P3WDM1</accession>
<gene>
    <name evidence="12" type="primary">LOC105911689</name>
</gene>
<feature type="domain" description="RING-type" evidence="8">
    <location>
        <begin position="70"/>
        <end position="113"/>
    </location>
</feature>
<feature type="coiled-coil region" evidence="7">
    <location>
        <begin position="259"/>
        <end position="354"/>
    </location>
</feature>
<dbReference type="InterPro" id="IPR017907">
    <property type="entry name" value="Znf_RING_CS"/>
</dbReference>
<dbReference type="PROSITE" id="PS50089">
    <property type="entry name" value="ZF_RING_2"/>
    <property type="match status" value="1"/>
</dbReference>
<dbReference type="SUPFAM" id="SSF57845">
    <property type="entry name" value="B-box zinc-binding domain"/>
    <property type="match status" value="1"/>
</dbReference>
<protein>
    <submittedName>
        <fullName evidence="12">Tripartite motif-containing protein 16-like</fullName>
    </submittedName>
</protein>
<evidence type="ECO:0000259" key="10">
    <source>
        <dbReference type="PROSITE" id="PS50188"/>
    </source>
</evidence>
<dbReference type="SMART" id="SM00184">
    <property type="entry name" value="RING"/>
    <property type="match status" value="1"/>
</dbReference>
<feature type="domain" description="B30.2/SPRY" evidence="10">
    <location>
        <begin position="419"/>
        <end position="608"/>
    </location>
</feature>
<dbReference type="PANTHER" id="PTHR25465">
    <property type="entry name" value="B-BOX DOMAIN CONTAINING"/>
    <property type="match status" value="1"/>
</dbReference>
<dbReference type="SUPFAM" id="SSF57850">
    <property type="entry name" value="RING/U-box"/>
    <property type="match status" value="1"/>
</dbReference>
<evidence type="ECO:0000259" key="8">
    <source>
        <dbReference type="PROSITE" id="PS50089"/>
    </source>
</evidence>
<dbReference type="SMART" id="SM00589">
    <property type="entry name" value="PRY"/>
    <property type="match status" value="1"/>
</dbReference>
<dbReference type="RefSeq" id="XP_012695974.2">
    <property type="nucleotide sequence ID" value="XM_012840520.3"/>
</dbReference>
<dbReference type="InterPro" id="IPR000315">
    <property type="entry name" value="Znf_B-box"/>
</dbReference>
<dbReference type="InterPro" id="IPR006574">
    <property type="entry name" value="PRY"/>
</dbReference>
<dbReference type="Pfam" id="PF15227">
    <property type="entry name" value="zf-C3HC4_4"/>
    <property type="match status" value="1"/>
</dbReference>